<name>A0A9X1SU12_9GAMM</name>
<protein>
    <submittedName>
        <fullName evidence="1">Uncharacterized protein</fullName>
    </submittedName>
</protein>
<proteinExistence type="predicted"/>
<comment type="caution">
    <text evidence="1">The sequence shown here is derived from an EMBL/GenBank/DDBJ whole genome shotgun (WGS) entry which is preliminary data.</text>
</comment>
<accession>A0A9X1SU12</accession>
<evidence type="ECO:0000313" key="2">
    <source>
        <dbReference type="Proteomes" id="UP001138989"/>
    </source>
</evidence>
<dbReference type="EMBL" id="JAINWF010000006">
    <property type="protein sequence ID" value="MCD1608636.1"/>
    <property type="molecule type" value="Genomic_DNA"/>
</dbReference>
<organism evidence="1 2">
    <name type="scientific">Stutzerimonas kunmingensis</name>
    <dbReference type="NCBI Taxonomy" id="1211807"/>
    <lineage>
        <taxon>Bacteria</taxon>
        <taxon>Pseudomonadati</taxon>
        <taxon>Pseudomonadota</taxon>
        <taxon>Gammaproteobacteria</taxon>
        <taxon>Pseudomonadales</taxon>
        <taxon>Pseudomonadaceae</taxon>
        <taxon>Stutzerimonas</taxon>
    </lineage>
</organism>
<dbReference type="RefSeq" id="WP_230697714.1">
    <property type="nucleotide sequence ID" value="NZ_JAINWF010000006.1"/>
</dbReference>
<gene>
    <name evidence="1" type="ORF">K7H17_12235</name>
</gene>
<dbReference type="Proteomes" id="UP001138989">
    <property type="component" value="Unassembled WGS sequence"/>
</dbReference>
<sequence>MNSTAKTFLDSFRDQVFIEKTSADVVEDQGEISLWHSYTEPKPLESVEFLSSTGAAEGSGMLSGSLQPSVSYDYIVSLSQRFCLGLRATIDGSAYEGSFKQDSATLVSNLIDWSVSPTLTLSYLTEVIESFDGAEQRIAARDKPRLSVAYQIPLADDDRYGFEADFIDRTGLLFVPLWPLQVAVDGEHGAGESVLRLAGLNAYVSSARHLMVFEHDKHELVESAGVRNGSLAVVRGLNHSYSAAARVIPVIVGRHSDSTDSFSVVDSLDLMALKVDADEVLFVKPEPVIDFDTFHTSEITETWGEGPDAYTEIQLVGERFVLPIRPDRSSDVSSALQRLRETFDPQTGARKVYDRTDGAIRTFNCQFKFFTEAERQRFEDFAEIHAGAQKEFYFEGFGKAFELAEPVTAPTKTITIKNAKLSRTSTSRAPGISIKLYNGDRIYRHIKSITKISEQLEQLELNDTIPTDIDAIYPLFLGRFEGDNFSYTFQSDSVSSITKNIRQLIYADSIENRRVFESE</sequence>
<evidence type="ECO:0000313" key="1">
    <source>
        <dbReference type="EMBL" id="MCD1608636.1"/>
    </source>
</evidence>
<keyword evidence="2" id="KW-1185">Reference proteome</keyword>
<reference evidence="1" key="1">
    <citation type="submission" date="2021-08" db="EMBL/GenBank/DDBJ databases">
        <title>Isolation and characterization of neutrophilic mixotrophic iron-oxidizing bacteria from deep-sea hydrothermal vents.</title>
        <authorList>
            <person name="He Y."/>
        </authorList>
    </citation>
    <scope>NUCLEOTIDE SEQUENCE</scope>
    <source>
        <strain evidence="1">IOP_13</strain>
    </source>
</reference>
<dbReference type="AlphaFoldDB" id="A0A9X1SU12"/>